<keyword evidence="2" id="KW-0732">Signal</keyword>
<evidence type="ECO:0000313" key="4">
    <source>
        <dbReference type="EMBL" id="MDT0496257.1"/>
    </source>
</evidence>
<proteinExistence type="predicted"/>
<evidence type="ECO:0000256" key="1">
    <source>
        <dbReference type="SAM" id="MobiDB-lite"/>
    </source>
</evidence>
<dbReference type="PROSITE" id="PS51782">
    <property type="entry name" value="LYSM"/>
    <property type="match status" value="1"/>
</dbReference>
<feature type="domain" description="LysM" evidence="3">
    <location>
        <begin position="186"/>
        <end position="237"/>
    </location>
</feature>
<gene>
    <name evidence="4" type="ORF">RM530_02600</name>
</gene>
<feature type="compositionally biased region" description="Pro residues" evidence="1">
    <location>
        <begin position="37"/>
        <end position="55"/>
    </location>
</feature>
<dbReference type="CDD" id="cd00118">
    <property type="entry name" value="LysM"/>
    <property type="match status" value="1"/>
</dbReference>
<comment type="caution">
    <text evidence="4">The sequence shown here is derived from an EMBL/GenBank/DDBJ whole genome shotgun (WGS) entry which is preliminary data.</text>
</comment>
<sequence>MTTPRILAPLALALLCAACSTPGPARRGPPPHREAPTPLPSLPPTAGPNRTPPRPAATAIPPTLGARPQAALIEARLRVAEAQTRHPGWNEADGLLRLTEDAAARGDDALTLHYARRTKRRADLAVNDYYTALARAELDQIYTHTGLDNLQLSRVQYIENAIVRDDGRTAYELAGGLKEELEIAARAYRVRSGETLWQISGRKEIYGNSQLWPLIFDANRETMKSPEDLGAGKLLRIRTNPTIDEVVGAIDYARDHTPGEVFIGEIQVVAPESP</sequence>
<evidence type="ECO:0000259" key="3">
    <source>
        <dbReference type="PROSITE" id="PS51782"/>
    </source>
</evidence>
<dbReference type="RefSeq" id="WP_311363646.1">
    <property type="nucleotide sequence ID" value="NZ_JAVRIC010000002.1"/>
</dbReference>
<dbReference type="InterPro" id="IPR018392">
    <property type="entry name" value="LysM"/>
</dbReference>
<feature type="signal peptide" evidence="2">
    <location>
        <begin position="1"/>
        <end position="25"/>
    </location>
</feature>
<protein>
    <recommendedName>
        <fullName evidence="3">LysM domain-containing protein</fullName>
    </recommendedName>
</protein>
<evidence type="ECO:0000256" key="2">
    <source>
        <dbReference type="SAM" id="SignalP"/>
    </source>
</evidence>
<feature type="chain" id="PRO_5046353649" description="LysM domain-containing protein" evidence="2">
    <location>
        <begin position="26"/>
        <end position="274"/>
    </location>
</feature>
<organism evidence="4 5">
    <name type="scientific">Banduia mediterranea</name>
    <dbReference type="NCBI Taxonomy" id="3075609"/>
    <lineage>
        <taxon>Bacteria</taxon>
        <taxon>Pseudomonadati</taxon>
        <taxon>Pseudomonadota</taxon>
        <taxon>Gammaproteobacteria</taxon>
        <taxon>Nevskiales</taxon>
        <taxon>Algiphilaceae</taxon>
        <taxon>Banduia</taxon>
    </lineage>
</organism>
<dbReference type="Gene3D" id="3.10.350.10">
    <property type="entry name" value="LysM domain"/>
    <property type="match status" value="1"/>
</dbReference>
<dbReference type="InterPro" id="IPR036779">
    <property type="entry name" value="LysM_dom_sf"/>
</dbReference>
<accession>A0ABU2WGQ6</accession>
<reference evidence="4 5" key="1">
    <citation type="submission" date="2023-09" db="EMBL/GenBank/DDBJ databases">
        <authorList>
            <person name="Rey-Velasco X."/>
        </authorList>
    </citation>
    <scope>NUCLEOTIDE SEQUENCE [LARGE SCALE GENOMIC DNA]</scope>
    <source>
        <strain evidence="4 5">W345</strain>
    </source>
</reference>
<name>A0ABU2WGQ6_9GAMM</name>
<feature type="region of interest" description="Disordered" evidence="1">
    <location>
        <begin position="22"/>
        <end position="62"/>
    </location>
</feature>
<dbReference type="EMBL" id="JAVRIC010000002">
    <property type="protein sequence ID" value="MDT0496257.1"/>
    <property type="molecule type" value="Genomic_DNA"/>
</dbReference>
<dbReference type="Proteomes" id="UP001254608">
    <property type="component" value="Unassembled WGS sequence"/>
</dbReference>
<keyword evidence="5" id="KW-1185">Reference proteome</keyword>
<evidence type="ECO:0000313" key="5">
    <source>
        <dbReference type="Proteomes" id="UP001254608"/>
    </source>
</evidence>